<dbReference type="InterPro" id="IPR002938">
    <property type="entry name" value="FAD-bd"/>
</dbReference>
<dbReference type="SUPFAM" id="SSF52833">
    <property type="entry name" value="Thioredoxin-like"/>
    <property type="match status" value="1"/>
</dbReference>
<dbReference type="Pfam" id="PF01494">
    <property type="entry name" value="FAD_binding_3"/>
    <property type="match status" value="1"/>
</dbReference>
<dbReference type="InterPro" id="IPR036249">
    <property type="entry name" value="Thioredoxin-like_sf"/>
</dbReference>
<accession>A0A194VXN8</accession>
<dbReference type="SMR" id="A0A194VXN8"/>
<feature type="compositionally biased region" description="Acidic residues" evidence="5">
    <location>
        <begin position="26"/>
        <end position="36"/>
    </location>
</feature>
<dbReference type="InterPro" id="IPR036188">
    <property type="entry name" value="FAD/NAD-bd_sf"/>
</dbReference>
<gene>
    <name evidence="8" type="ORF">VM1G_04333</name>
</gene>
<dbReference type="Pfam" id="PF07976">
    <property type="entry name" value="Phe_hydrox_dim"/>
    <property type="match status" value="1"/>
</dbReference>
<dbReference type="GO" id="GO:0071949">
    <property type="term" value="F:FAD binding"/>
    <property type="evidence" value="ECO:0007669"/>
    <property type="project" value="InterPro"/>
</dbReference>
<feature type="region of interest" description="Disordered" evidence="5">
    <location>
        <begin position="1"/>
        <end position="36"/>
    </location>
</feature>
<keyword evidence="9" id="KW-1185">Reference proteome</keyword>
<evidence type="ECO:0000313" key="9">
    <source>
        <dbReference type="Proteomes" id="UP000078559"/>
    </source>
</evidence>
<evidence type="ECO:0000256" key="5">
    <source>
        <dbReference type="SAM" id="MobiDB-lite"/>
    </source>
</evidence>
<name>A0A194VXN8_CYTMA</name>
<dbReference type="Proteomes" id="UP000078559">
    <property type="component" value="Chromosome 4"/>
</dbReference>
<sequence>MAKSIQPSTWERGFKELASGTPWAPEGDEEEGDDDNERYICAPSREVITSAVHNNFGINVMRTWPTLHDGTNNPHGLPAWWNPSNEIRIDIRWDIAAGPSGLQVALSLARQNVSFRIIDKADGPLVVGRADGVQPRFLETVAMWGLADEISEEGPLIERTAIYKDGKKLLFGRSHQSDSRYRGLHIITQGQIERIYIRDLARHRSLVERNCILEHYTVDNDTTAPSSHPVQATIRNQATGKADVVRAKFLVGSDGASSMIRKRLGVSFDGVSTDIYWGIMDCIYESDYPHAWVFGTVISSQHGGCVIIPREDGYIRLYTQLDVSATGPIAASRQASDASFAESGGQVNVHSITPDEVLEQANNIFAPYKLKFAAPLSWFAIWKISERVASSFSSEDMRIHLVGDAAHVHSVMGAFGLNASILDSANLAWKIGLVARNRAKLDTLLSTYSTERRSHAARIIETSGRYLRFVCGSDLAVVSNLGAPASSEDEEGFKAGNGESNGEGAPKSVPGSGTKEEDMQFLGNFFKENGQFLVGTDCAYGTSAVVSPQPEPAKLHPRPPIKVRNGVRAPNPRVCFSDDKTGYLYDKLGGPPRFHIVLFVSTLQGREVLRQATCFARGFLPHCYERFGGLQCFNLIAVVKCMPFELEARQRRGPASPDLDPLWRAATVVFDDRAPDEDAHTTWGVNHATGGVAVIRPDLWVGMTASPAETDGITEYFESFLLADNVSRTSS</sequence>
<evidence type="ECO:0000256" key="1">
    <source>
        <dbReference type="ARBA" id="ARBA00007801"/>
    </source>
</evidence>
<keyword evidence="4" id="KW-0560">Oxidoreductase</keyword>
<evidence type="ECO:0000256" key="3">
    <source>
        <dbReference type="ARBA" id="ARBA00022827"/>
    </source>
</evidence>
<dbReference type="InterPro" id="IPR038220">
    <property type="entry name" value="PHOX_C_sf"/>
</dbReference>
<dbReference type="Gene3D" id="3.50.50.60">
    <property type="entry name" value="FAD/NAD(P)-binding domain"/>
    <property type="match status" value="1"/>
</dbReference>
<keyword evidence="2" id="KW-0285">Flavoprotein</keyword>
<dbReference type="EMBL" id="CM003101">
    <property type="protein sequence ID" value="KUI69011.1"/>
    <property type="molecule type" value="Genomic_DNA"/>
</dbReference>
<reference evidence="8" key="1">
    <citation type="submission" date="2014-12" db="EMBL/GenBank/DDBJ databases">
        <title>Genome Sequence of Valsa Canker Pathogens Uncovers a Specific Adaption of Colonization on Woody Bark.</title>
        <authorList>
            <person name="Yin Z."/>
            <person name="Liu H."/>
            <person name="Gao X."/>
            <person name="Li Z."/>
            <person name="Song N."/>
            <person name="Ke X."/>
            <person name="Dai Q."/>
            <person name="Wu Y."/>
            <person name="Sun Y."/>
            <person name="Xu J.-R."/>
            <person name="Kang Z.K."/>
            <person name="Wang L."/>
            <person name="Huang L."/>
        </authorList>
    </citation>
    <scope>NUCLEOTIDE SEQUENCE [LARGE SCALE GENOMIC DNA]</scope>
    <source>
        <strain evidence="8">03-8</strain>
    </source>
</reference>
<dbReference type="Gene3D" id="3.30.9.10">
    <property type="entry name" value="D-Amino Acid Oxidase, subunit A, domain 2"/>
    <property type="match status" value="1"/>
</dbReference>
<dbReference type="PANTHER" id="PTHR43004">
    <property type="entry name" value="TRK SYSTEM POTASSIUM UPTAKE PROTEIN"/>
    <property type="match status" value="1"/>
</dbReference>
<dbReference type="PRINTS" id="PR00420">
    <property type="entry name" value="RNGMNOXGNASE"/>
</dbReference>
<feature type="region of interest" description="Disordered" evidence="5">
    <location>
        <begin position="485"/>
        <end position="514"/>
    </location>
</feature>
<feature type="domain" description="Phenol hydroxylase-like C-terminal dimerisation" evidence="7">
    <location>
        <begin position="540"/>
        <end position="723"/>
    </location>
</feature>
<proteinExistence type="inferred from homology"/>
<dbReference type="Gene3D" id="3.40.30.20">
    <property type="match status" value="1"/>
</dbReference>
<keyword evidence="3" id="KW-0274">FAD</keyword>
<feature type="domain" description="FAD-binding" evidence="6">
    <location>
        <begin position="97"/>
        <end position="462"/>
    </location>
</feature>
<dbReference type="InterPro" id="IPR012941">
    <property type="entry name" value="Phe_hydrox_C_dim_dom"/>
</dbReference>
<evidence type="ECO:0000259" key="7">
    <source>
        <dbReference type="Pfam" id="PF07976"/>
    </source>
</evidence>
<dbReference type="GO" id="GO:0016709">
    <property type="term" value="F:oxidoreductase activity, acting on paired donors, with incorporation or reduction of molecular oxygen, NAD(P)H as one donor, and incorporation of one atom of oxygen"/>
    <property type="evidence" value="ECO:0007669"/>
    <property type="project" value="UniProtKB-ARBA"/>
</dbReference>
<evidence type="ECO:0000259" key="6">
    <source>
        <dbReference type="Pfam" id="PF01494"/>
    </source>
</evidence>
<dbReference type="SUPFAM" id="SSF54373">
    <property type="entry name" value="FAD-linked reductases, C-terminal domain"/>
    <property type="match status" value="1"/>
</dbReference>
<dbReference type="PANTHER" id="PTHR43004:SF20">
    <property type="entry name" value="2-MONOOXYGENASE, PUTATIVE (AFU_ORTHOLOGUE AFUA_1G13660)-RELATED"/>
    <property type="match status" value="1"/>
</dbReference>
<dbReference type="InterPro" id="IPR050641">
    <property type="entry name" value="RIFMO-like"/>
</dbReference>
<dbReference type="OrthoDB" id="1716816at2759"/>
<dbReference type="AlphaFoldDB" id="A0A194VXN8"/>
<protein>
    <submittedName>
        <fullName evidence="8">Phenol 2-monooxygenase</fullName>
    </submittedName>
</protein>
<organism evidence="8 9">
    <name type="scientific">Cytospora mali</name>
    <name type="common">Apple Valsa canker fungus</name>
    <name type="synonym">Valsa mali</name>
    <dbReference type="NCBI Taxonomy" id="578113"/>
    <lineage>
        <taxon>Eukaryota</taxon>
        <taxon>Fungi</taxon>
        <taxon>Dikarya</taxon>
        <taxon>Ascomycota</taxon>
        <taxon>Pezizomycotina</taxon>
        <taxon>Sordariomycetes</taxon>
        <taxon>Sordariomycetidae</taxon>
        <taxon>Diaporthales</taxon>
        <taxon>Cytosporaceae</taxon>
        <taxon>Cytospora</taxon>
    </lineage>
</organism>
<dbReference type="SUPFAM" id="SSF51905">
    <property type="entry name" value="FAD/NAD(P)-binding domain"/>
    <property type="match status" value="1"/>
</dbReference>
<evidence type="ECO:0000313" key="8">
    <source>
        <dbReference type="EMBL" id="KUI69011.1"/>
    </source>
</evidence>
<evidence type="ECO:0000256" key="4">
    <source>
        <dbReference type="ARBA" id="ARBA00023002"/>
    </source>
</evidence>
<evidence type="ECO:0000256" key="2">
    <source>
        <dbReference type="ARBA" id="ARBA00022630"/>
    </source>
</evidence>
<comment type="similarity">
    <text evidence="1">Belongs to the PheA/TfdB FAD monooxygenase family.</text>
</comment>